<organism evidence="1 2">
    <name type="scientific">Salegentibacter echinorum</name>
    <dbReference type="NCBI Taxonomy" id="1073325"/>
    <lineage>
        <taxon>Bacteria</taxon>
        <taxon>Pseudomonadati</taxon>
        <taxon>Bacteroidota</taxon>
        <taxon>Flavobacteriia</taxon>
        <taxon>Flavobacteriales</taxon>
        <taxon>Flavobacteriaceae</taxon>
        <taxon>Salegentibacter</taxon>
    </lineage>
</organism>
<dbReference type="Pfam" id="PF14592">
    <property type="entry name" value="Chondroitinas_B"/>
    <property type="match status" value="1"/>
</dbReference>
<evidence type="ECO:0000313" key="1">
    <source>
        <dbReference type="EMBL" id="SHG51405.1"/>
    </source>
</evidence>
<keyword evidence="2" id="KW-1185">Reference proteome</keyword>
<dbReference type="InterPro" id="IPR012334">
    <property type="entry name" value="Pectin_lyas_fold"/>
</dbReference>
<dbReference type="Proteomes" id="UP000183945">
    <property type="component" value="Unassembled WGS sequence"/>
</dbReference>
<protein>
    <submittedName>
        <fullName evidence="1">Chondroitinase B</fullName>
    </submittedName>
</protein>
<name>A0A1M5KFB4_SALEC</name>
<dbReference type="CDD" id="cd14251">
    <property type="entry name" value="PL-6"/>
    <property type="match status" value="1"/>
</dbReference>
<dbReference type="InterPro" id="IPR039513">
    <property type="entry name" value="PL-6"/>
</dbReference>
<dbReference type="AlphaFoldDB" id="A0A1M5KFB4"/>
<dbReference type="STRING" id="1073325.SAMN05444483_11454"/>
<dbReference type="InterPro" id="IPR011050">
    <property type="entry name" value="Pectin_lyase_fold/virulence"/>
</dbReference>
<gene>
    <name evidence="1" type="ORF">SAMN05444483_11454</name>
</gene>
<sequence length="424" mass="47419">MIITIFKLLLKSVYKDIFMNIEKDGLIVTAEKAGDVVFSGASKVEINADKIELSGFQFTGGDIGKDDIISITGSDVLITQINIKDYTSYKYLIVDKESRRTTISYCNFENRINRADQNILSILVDDEPGYHKIQYCSFKNFSGTGGDMGVEPIRIGVSTQAHLDSRTIVEYCYFENCDGDSEIISNKAAQNVIRYNTFIDNKKGELVLRHGDEAIVYGNFFLNNKGGIRIREGQNHFIYNNYFSGLTGRAINLQNDPSDPLDSIHFYFNTVVDSKEILLGGNGDHPPQHVVFANNIFAKPKDVLFDDPTGNEKWMGNIYWGKPGIDTVYGLKNLDPCLMENSHGYFQLNKKSPAIDAAISGFPAIPQIEGLDFDDLELDIMKQTRPDAIPQQDIGASEFPNTVNVQPHATQFNTGPAYIDHETK</sequence>
<dbReference type="SUPFAM" id="SSF51126">
    <property type="entry name" value="Pectin lyase-like"/>
    <property type="match status" value="1"/>
</dbReference>
<dbReference type="RefSeq" id="WP_262506775.1">
    <property type="nucleotide sequence ID" value="NZ_FQVT01000014.1"/>
</dbReference>
<dbReference type="Gene3D" id="2.160.20.10">
    <property type="entry name" value="Single-stranded right-handed beta-helix, Pectin lyase-like"/>
    <property type="match status" value="1"/>
</dbReference>
<reference evidence="2" key="1">
    <citation type="submission" date="2016-11" db="EMBL/GenBank/DDBJ databases">
        <authorList>
            <person name="Varghese N."/>
            <person name="Submissions S."/>
        </authorList>
    </citation>
    <scope>NUCLEOTIDE SEQUENCE [LARGE SCALE GENOMIC DNA]</scope>
    <source>
        <strain evidence="2">DSM 24579</strain>
    </source>
</reference>
<proteinExistence type="predicted"/>
<accession>A0A1M5KFB4</accession>
<dbReference type="EMBL" id="FQVT01000014">
    <property type="protein sequence ID" value="SHG51405.1"/>
    <property type="molecule type" value="Genomic_DNA"/>
</dbReference>
<evidence type="ECO:0000313" key="2">
    <source>
        <dbReference type="Proteomes" id="UP000183945"/>
    </source>
</evidence>